<evidence type="ECO:0008006" key="5">
    <source>
        <dbReference type="Google" id="ProtNLM"/>
    </source>
</evidence>
<gene>
    <name evidence="3" type="ORF">Cgig2_000721</name>
</gene>
<evidence type="ECO:0000313" key="4">
    <source>
        <dbReference type="Proteomes" id="UP001153076"/>
    </source>
</evidence>
<evidence type="ECO:0000259" key="2">
    <source>
        <dbReference type="Pfam" id="PF14392"/>
    </source>
</evidence>
<evidence type="ECO:0000259" key="1">
    <source>
        <dbReference type="Pfam" id="PF14111"/>
    </source>
</evidence>
<sequence>MDTGIEEAWKRLSLTTEEDTVVECEDEIVDECSEQITLCLWGKLHTEGYFNMNVMKTVFKNVWKPSRGVIICDLDKNLFAFQFFSPADSDYILNKGPLAFDGNTLLLRKITGYEQSSKVQFTHARFWVKAIDVPPIKQTSTFVKILGYNKSNLLCAADKSINFQVDVDVTKLLRRGMKVMMKGKPIRISFKYVKLPEFCYGCGRLVHILSIYEEAKEVDEDSNLPYGDWLHGSPIKPTRRNAEARK</sequence>
<dbReference type="InterPro" id="IPR025836">
    <property type="entry name" value="Zn_knuckle_CX2CX4HX4C"/>
</dbReference>
<name>A0A9Q1QFU2_9CARY</name>
<dbReference type="Pfam" id="PF14111">
    <property type="entry name" value="DUF4283"/>
    <property type="match status" value="1"/>
</dbReference>
<feature type="domain" description="DUF4283" evidence="1">
    <location>
        <begin position="34"/>
        <end position="109"/>
    </location>
</feature>
<dbReference type="AlphaFoldDB" id="A0A9Q1QFU2"/>
<evidence type="ECO:0000313" key="3">
    <source>
        <dbReference type="EMBL" id="KAJ8440833.1"/>
    </source>
</evidence>
<feature type="domain" description="Zinc knuckle CX2CX4HX4C" evidence="2">
    <location>
        <begin position="167"/>
        <end position="207"/>
    </location>
</feature>
<dbReference type="InterPro" id="IPR025558">
    <property type="entry name" value="DUF4283"/>
</dbReference>
<dbReference type="PANTHER" id="PTHR31286:SF167">
    <property type="entry name" value="OS09G0268800 PROTEIN"/>
    <property type="match status" value="1"/>
</dbReference>
<dbReference type="InterPro" id="IPR040256">
    <property type="entry name" value="At4g02000-like"/>
</dbReference>
<dbReference type="EMBL" id="JAKOGI010000183">
    <property type="protein sequence ID" value="KAJ8440833.1"/>
    <property type="molecule type" value="Genomic_DNA"/>
</dbReference>
<organism evidence="3 4">
    <name type="scientific">Carnegiea gigantea</name>
    <dbReference type="NCBI Taxonomy" id="171969"/>
    <lineage>
        <taxon>Eukaryota</taxon>
        <taxon>Viridiplantae</taxon>
        <taxon>Streptophyta</taxon>
        <taxon>Embryophyta</taxon>
        <taxon>Tracheophyta</taxon>
        <taxon>Spermatophyta</taxon>
        <taxon>Magnoliopsida</taxon>
        <taxon>eudicotyledons</taxon>
        <taxon>Gunneridae</taxon>
        <taxon>Pentapetalae</taxon>
        <taxon>Caryophyllales</taxon>
        <taxon>Cactineae</taxon>
        <taxon>Cactaceae</taxon>
        <taxon>Cactoideae</taxon>
        <taxon>Echinocereeae</taxon>
        <taxon>Carnegiea</taxon>
    </lineage>
</organism>
<keyword evidence="4" id="KW-1185">Reference proteome</keyword>
<protein>
    <recommendedName>
        <fullName evidence="5">DUF4283 domain-containing protein</fullName>
    </recommendedName>
</protein>
<dbReference type="OrthoDB" id="1701901at2759"/>
<accession>A0A9Q1QFU2</accession>
<dbReference type="Pfam" id="PF14392">
    <property type="entry name" value="zf-CCHC_4"/>
    <property type="match status" value="1"/>
</dbReference>
<reference evidence="3" key="1">
    <citation type="submission" date="2022-04" db="EMBL/GenBank/DDBJ databases">
        <title>Carnegiea gigantea Genome sequencing and assembly v2.</title>
        <authorList>
            <person name="Copetti D."/>
            <person name="Sanderson M.J."/>
            <person name="Burquez A."/>
            <person name="Wojciechowski M.F."/>
        </authorList>
    </citation>
    <scope>NUCLEOTIDE SEQUENCE</scope>
    <source>
        <strain evidence="3">SGP5-SGP5p</strain>
        <tissue evidence="3">Aerial part</tissue>
    </source>
</reference>
<comment type="caution">
    <text evidence="3">The sequence shown here is derived from an EMBL/GenBank/DDBJ whole genome shotgun (WGS) entry which is preliminary data.</text>
</comment>
<proteinExistence type="predicted"/>
<dbReference type="PANTHER" id="PTHR31286">
    <property type="entry name" value="GLYCINE-RICH CELL WALL STRUCTURAL PROTEIN 1.8-LIKE"/>
    <property type="match status" value="1"/>
</dbReference>
<dbReference type="Proteomes" id="UP001153076">
    <property type="component" value="Unassembled WGS sequence"/>
</dbReference>